<evidence type="ECO:0000256" key="1">
    <source>
        <dbReference type="ARBA" id="ARBA00005952"/>
    </source>
</evidence>
<protein>
    <recommendedName>
        <fullName evidence="6">Transcription antitermination protein NusB</fullName>
    </recommendedName>
    <alternativeName>
        <fullName evidence="6">Antitermination factor NusB</fullName>
    </alternativeName>
</protein>
<accession>A0ABP8V852</accession>
<evidence type="ECO:0000313" key="9">
    <source>
        <dbReference type="Proteomes" id="UP001500604"/>
    </source>
</evidence>
<evidence type="ECO:0000256" key="2">
    <source>
        <dbReference type="ARBA" id="ARBA00022814"/>
    </source>
</evidence>
<keyword evidence="9" id="KW-1185">Reference proteome</keyword>
<gene>
    <name evidence="6 8" type="primary">nusB</name>
    <name evidence="8" type="ORF">GCM10023116_39930</name>
</gene>
<name>A0ABP8V852_9GAMM</name>
<sequence length="157" mass="17972">MSDQPKAGKGRPQLRRKAREMALQALYQWQMAGESVTEIEVQFRANNDMSKVDDGYFRELLQGIARSASQIDTSIAPLLDRSLEQLDPVERAALRIGCYELMERHDVPYRVVINEGIELAKRFGGQDSHKYINGILDKLAPRLRAAEVKEFRNRNAR</sequence>
<dbReference type="EMBL" id="BAABFL010000460">
    <property type="protein sequence ID" value="GAA4651709.1"/>
    <property type="molecule type" value="Genomic_DNA"/>
</dbReference>
<dbReference type="NCBIfam" id="TIGR01951">
    <property type="entry name" value="nusB"/>
    <property type="match status" value="1"/>
</dbReference>
<evidence type="ECO:0000256" key="6">
    <source>
        <dbReference type="HAMAP-Rule" id="MF_00073"/>
    </source>
</evidence>
<dbReference type="Pfam" id="PF01029">
    <property type="entry name" value="NusB"/>
    <property type="match status" value="1"/>
</dbReference>
<dbReference type="InterPro" id="IPR035926">
    <property type="entry name" value="NusB-like_sf"/>
</dbReference>
<comment type="similarity">
    <text evidence="1 6">Belongs to the NusB family.</text>
</comment>
<reference evidence="9" key="1">
    <citation type="journal article" date="2019" name="Int. J. Syst. Evol. Microbiol.">
        <title>The Global Catalogue of Microorganisms (GCM) 10K type strain sequencing project: providing services to taxonomists for standard genome sequencing and annotation.</title>
        <authorList>
            <consortium name="The Broad Institute Genomics Platform"/>
            <consortium name="The Broad Institute Genome Sequencing Center for Infectious Disease"/>
            <person name="Wu L."/>
            <person name="Ma J."/>
        </authorList>
    </citation>
    <scope>NUCLEOTIDE SEQUENCE [LARGE SCALE GENOMIC DNA]</scope>
    <source>
        <strain evidence="9">JCM 17805</strain>
    </source>
</reference>
<comment type="function">
    <text evidence="6">Involved in transcription antitermination. Required for transcription of ribosomal RNA (rRNA) genes. Binds specifically to the boxA antiterminator sequence of the ribosomal RNA (rrn) operons.</text>
</comment>
<keyword evidence="2 6" id="KW-0889">Transcription antitermination</keyword>
<dbReference type="Gene3D" id="1.10.940.10">
    <property type="entry name" value="NusB-like"/>
    <property type="match status" value="1"/>
</dbReference>
<dbReference type="InterPro" id="IPR006027">
    <property type="entry name" value="NusB_RsmB_TIM44"/>
</dbReference>
<feature type="domain" description="NusB/RsmB/TIM44" evidence="7">
    <location>
        <begin position="16"/>
        <end position="140"/>
    </location>
</feature>
<evidence type="ECO:0000256" key="5">
    <source>
        <dbReference type="ARBA" id="ARBA00023163"/>
    </source>
</evidence>
<keyword evidence="5 6" id="KW-0804">Transcription</keyword>
<dbReference type="Proteomes" id="UP001500604">
    <property type="component" value="Unassembled WGS sequence"/>
</dbReference>
<dbReference type="PANTHER" id="PTHR11078:SF3">
    <property type="entry name" value="ANTITERMINATION NUSB DOMAIN-CONTAINING PROTEIN"/>
    <property type="match status" value="1"/>
</dbReference>
<dbReference type="InterPro" id="IPR011605">
    <property type="entry name" value="NusB_fam"/>
</dbReference>
<organism evidence="8 9">
    <name type="scientific">Kistimonas scapharcae</name>
    <dbReference type="NCBI Taxonomy" id="1036133"/>
    <lineage>
        <taxon>Bacteria</taxon>
        <taxon>Pseudomonadati</taxon>
        <taxon>Pseudomonadota</taxon>
        <taxon>Gammaproteobacteria</taxon>
        <taxon>Oceanospirillales</taxon>
        <taxon>Endozoicomonadaceae</taxon>
        <taxon>Kistimonas</taxon>
    </lineage>
</organism>
<keyword evidence="3 6" id="KW-0694">RNA-binding</keyword>
<evidence type="ECO:0000256" key="4">
    <source>
        <dbReference type="ARBA" id="ARBA00023015"/>
    </source>
</evidence>
<dbReference type="RefSeq" id="WP_211828030.1">
    <property type="nucleotide sequence ID" value="NZ_BAABFL010000460.1"/>
</dbReference>
<dbReference type="HAMAP" id="MF_00073">
    <property type="entry name" value="NusB"/>
    <property type="match status" value="1"/>
</dbReference>
<dbReference type="SUPFAM" id="SSF48013">
    <property type="entry name" value="NusB-like"/>
    <property type="match status" value="1"/>
</dbReference>
<evidence type="ECO:0000256" key="3">
    <source>
        <dbReference type="ARBA" id="ARBA00022884"/>
    </source>
</evidence>
<dbReference type="CDD" id="cd00619">
    <property type="entry name" value="Terminator_NusB"/>
    <property type="match status" value="1"/>
</dbReference>
<proteinExistence type="inferred from homology"/>
<evidence type="ECO:0000313" key="8">
    <source>
        <dbReference type="EMBL" id="GAA4651709.1"/>
    </source>
</evidence>
<evidence type="ECO:0000259" key="7">
    <source>
        <dbReference type="Pfam" id="PF01029"/>
    </source>
</evidence>
<comment type="caution">
    <text evidence="8">The sequence shown here is derived from an EMBL/GenBank/DDBJ whole genome shotgun (WGS) entry which is preliminary data.</text>
</comment>
<keyword evidence="4 6" id="KW-0805">Transcription regulation</keyword>
<dbReference type="PANTHER" id="PTHR11078">
    <property type="entry name" value="N UTILIZATION SUBSTANCE PROTEIN B-RELATED"/>
    <property type="match status" value="1"/>
</dbReference>